<evidence type="ECO:0000313" key="2">
    <source>
        <dbReference type="EMBL" id="OGH87794.1"/>
    </source>
</evidence>
<dbReference type="Proteomes" id="UP000177907">
    <property type="component" value="Unassembled WGS sequence"/>
</dbReference>
<dbReference type="InterPro" id="IPR003593">
    <property type="entry name" value="AAA+_ATPase"/>
</dbReference>
<dbReference type="PANTHER" id="PTHR43566:SF1">
    <property type="entry name" value="AAA+ ATPASE DOMAIN-CONTAINING PROTEIN"/>
    <property type="match status" value="1"/>
</dbReference>
<evidence type="ECO:0000259" key="1">
    <source>
        <dbReference type="SMART" id="SM00382"/>
    </source>
</evidence>
<evidence type="ECO:0000313" key="3">
    <source>
        <dbReference type="Proteomes" id="UP000177907"/>
    </source>
</evidence>
<dbReference type="AlphaFoldDB" id="A0A1F6NVY1"/>
<organism evidence="2 3">
    <name type="scientific">Candidatus Magasanikbacteria bacterium RIFOXYC2_FULL_42_28</name>
    <dbReference type="NCBI Taxonomy" id="1798704"/>
    <lineage>
        <taxon>Bacteria</taxon>
        <taxon>Candidatus Magasanikiibacteriota</taxon>
    </lineage>
</organism>
<feature type="domain" description="AAA+ ATPase" evidence="1">
    <location>
        <begin position="17"/>
        <end position="126"/>
    </location>
</feature>
<proteinExistence type="predicted"/>
<accession>A0A1F6NVY1</accession>
<comment type="caution">
    <text evidence="2">The sequence shown here is derived from an EMBL/GenBank/DDBJ whole genome shotgun (WGS) entry which is preliminary data.</text>
</comment>
<dbReference type="SUPFAM" id="SSF52540">
    <property type="entry name" value="P-loop containing nucleoside triphosphate hydrolases"/>
    <property type="match status" value="1"/>
</dbReference>
<dbReference type="InterPro" id="IPR041682">
    <property type="entry name" value="AAA_14"/>
</dbReference>
<dbReference type="InterPro" id="IPR027417">
    <property type="entry name" value="P-loop_NTPase"/>
</dbReference>
<sequence length="404" mass="47370">MYIKRKIEAEIIGYLKRPEIIALIGPRQCGKTTTIKKIYNDLKKAVFLTFEDQDTLNLFEKNIKEFISTHIAGNDYVFIDEFQYAKNGGKLLKYIYDEHPTKIIISGSSALDLTIKAAKFLVGRVFVLEMLPFNFEEYLQCRDPKYCSIYTKNKIDWENTKNYSLTAEQNIILKKYFEEYAIWGGYPAVILSKTEAEKKEVLKNIYNTYFLRDVKDILGLVDDYKLGKLIKALALQTGNLIEYKELTEISEFAYHTLKKYLNFLSKTYIISLIRPFYNNKRKEIVKNQKVYFFDTGLRNHIINNFQIFDKRADNGPLLENATYMQFVKNKYSPQYWRDKNQNEVDFILDIGNGQNIALEIKSNQSKCRLPTAFKLDYPNSATYCLYFNGVDNNEKTNELFIPLL</sequence>
<dbReference type="Pfam" id="PF13635">
    <property type="entry name" value="DUF4143"/>
    <property type="match status" value="1"/>
</dbReference>
<dbReference type="InterPro" id="IPR025420">
    <property type="entry name" value="DUF4143"/>
</dbReference>
<gene>
    <name evidence="2" type="ORF">A3J93_05165</name>
</gene>
<dbReference type="Gene3D" id="3.40.50.300">
    <property type="entry name" value="P-loop containing nucleotide triphosphate hydrolases"/>
    <property type="match status" value="1"/>
</dbReference>
<protein>
    <recommendedName>
        <fullName evidence="1">AAA+ ATPase domain-containing protein</fullName>
    </recommendedName>
</protein>
<name>A0A1F6NVY1_9BACT</name>
<reference evidence="2 3" key="1">
    <citation type="journal article" date="2016" name="Nat. Commun.">
        <title>Thousands of microbial genomes shed light on interconnected biogeochemical processes in an aquifer system.</title>
        <authorList>
            <person name="Anantharaman K."/>
            <person name="Brown C.T."/>
            <person name="Hug L.A."/>
            <person name="Sharon I."/>
            <person name="Castelle C.J."/>
            <person name="Probst A.J."/>
            <person name="Thomas B.C."/>
            <person name="Singh A."/>
            <person name="Wilkins M.J."/>
            <person name="Karaoz U."/>
            <person name="Brodie E.L."/>
            <person name="Williams K.H."/>
            <person name="Hubbard S.S."/>
            <person name="Banfield J.F."/>
        </authorList>
    </citation>
    <scope>NUCLEOTIDE SEQUENCE [LARGE SCALE GENOMIC DNA]</scope>
</reference>
<dbReference type="Pfam" id="PF13173">
    <property type="entry name" value="AAA_14"/>
    <property type="match status" value="1"/>
</dbReference>
<dbReference type="SMART" id="SM00382">
    <property type="entry name" value="AAA"/>
    <property type="match status" value="1"/>
</dbReference>
<dbReference type="EMBL" id="MFQZ01000009">
    <property type="protein sequence ID" value="OGH87794.1"/>
    <property type="molecule type" value="Genomic_DNA"/>
</dbReference>
<dbReference type="PANTHER" id="PTHR43566">
    <property type="entry name" value="CONSERVED PROTEIN"/>
    <property type="match status" value="1"/>
</dbReference>